<evidence type="ECO:0000313" key="9">
    <source>
        <dbReference type="Proteomes" id="UP000253975"/>
    </source>
</evidence>
<evidence type="ECO:0000256" key="3">
    <source>
        <dbReference type="ARBA" id="ARBA00022475"/>
    </source>
</evidence>
<dbReference type="GO" id="GO:0005886">
    <property type="term" value="C:plasma membrane"/>
    <property type="evidence" value="ECO:0007669"/>
    <property type="project" value="UniProtKB-SubCell"/>
</dbReference>
<proteinExistence type="inferred from homology"/>
<keyword evidence="6 7" id="KW-0472">Membrane</keyword>
<feature type="transmembrane region" description="Helical" evidence="7">
    <location>
        <begin position="152"/>
        <end position="176"/>
    </location>
</feature>
<comment type="similarity">
    <text evidence="2">Belongs to the NrfD family.</text>
</comment>
<dbReference type="Pfam" id="PF03916">
    <property type="entry name" value="NrfD"/>
    <property type="match status" value="1"/>
</dbReference>
<dbReference type="PANTHER" id="PTHR34856">
    <property type="entry name" value="PROTEIN NRFD"/>
    <property type="match status" value="1"/>
</dbReference>
<keyword evidence="5 7" id="KW-1133">Transmembrane helix</keyword>
<evidence type="ECO:0000256" key="4">
    <source>
        <dbReference type="ARBA" id="ARBA00022692"/>
    </source>
</evidence>
<keyword evidence="3" id="KW-1003">Cell membrane</keyword>
<dbReference type="PANTHER" id="PTHR34856:SF2">
    <property type="entry name" value="PROTEIN NRFD"/>
    <property type="match status" value="1"/>
</dbReference>
<gene>
    <name evidence="8" type="ORF">C1881_06270</name>
</gene>
<dbReference type="EMBL" id="PPTO01000009">
    <property type="protein sequence ID" value="RDB58171.1"/>
    <property type="molecule type" value="Genomic_DNA"/>
</dbReference>
<evidence type="ECO:0000256" key="1">
    <source>
        <dbReference type="ARBA" id="ARBA00004651"/>
    </source>
</evidence>
<dbReference type="Gene3D" id="1.20.1630.10">
    <property type="entry name" value="Formate dehydrogenase/DMSO reductase domain"/>
    <property type="match status" value="1"/>
</dbReference>
<feature type="transmembrane region" description="Helical" evidence="7">
    <location>
        <begin position="6"/>
        <end position="27"/>
    </location>
</feature>
<reference evidence="8 9" key="1">
    <citation type="journal article" date="2018" name="Elife">
        <title>Discovery and characterization of a prevalent human gut bacterial enzyme sufficient for the inactivation of a family of plant toxins.</title>
        <authorList>
            <person name="Koppel N."/>
            <person name="Bisanz J.E."/>
            <person name="Pandelia M.E."/>
            <person name="Turnbaugh P.J."/>
            <person name="Balskus E.P."/>
        </authorList>
    </citation>
    <scope>NUCLEOTIDE SEQUENCE [LARGE SCALE GENOMIC DNA]</scope>
    <source>
        <strain evidence="8 9">OB21 GAM31</strain>
    </source>
</reference>
<accession>A0A369LEV1</accession>
<keyword evidence="4 7" id="KW-0812">Transmembrane</keyword>
<dbReference type="InterPro" id="IPR005614">
    <property type="entry name" value="NrfD-like"/>
</dbReference>
<feature type="transmembrane region" description="Helical" evidence="7">
    <location>
        <begin position="86"/>
        <end position="108"/>
    </location>
</feature>
<comment type="caution">
    <text evidence="8">The sequence shown here is derived from an EMBL/GenBank/DDBJ whole genome shotgun (WGS) entry which is preliminary data.</text>
</comment>
<feature type="transmembrane region" description="Helical" evidence="7">
    <location>
        <begin position="263"/>
        <end position="291"/>
    </location>
</feature>
<evidence type="ECO:0000256" key="2">
    <source>
        <dbReference type="ARBA" id="ARBA00008929"/>
    </source>
</evidence>
<dbReference type="InterPro" id="IPR052049">
    <property type="entry name" value="Electron_transfer_protein"/>
</dbReference>
<name>A0A369LEV1_9ACTN</name>
<sequence>MVASAYIAWYLFFAGAGAGAFAIASVVDFALRLAPRPHLLKISPITDAGMVLGPIMVAVGCVFLLLDLGDPSIAFNVFLRPLSILGFGSWAIVLFCLFAALSLAFGLMPHCRASKLIEPLSQFLAMILSFVVILYSGVFYSLFPSVPFLNTLLVPALFTASAFSSGAGLLVVVGFFRQTCEGVLEGMNGLSAIDAVIVLVEILLLTALLARPVLFSESDASLSAFALLFGDLSLLFWVGVVIIGCIVPLAVDLMCFSRLRPTVLCIGGISALVGGVCLRFCILMAASRFAIGFAAVQPFWV</sequence>
<dbReference type="Proteomes" id="UP000253975">
    <property type="component" value="Unassembled WGS sequence"/>
</dbReference>
<feature type="transmembrane region" description="Helical" evidence="7">
    <location>
        <begin position="48"/>
        <end position="66"/>
    </location>
</feature>
<evidence type="ECO:0000256" key="7">
    <source>
        <dbReference type="SAM" id="Phobius"/>
    </source>
</evidence>
<evidence type="ECO:0000256" key="5">
    <source>
        <dbReference type="ARBA" id="ARBA00022989"/>
    </source>
</evidence>
<feature type="transmembrane region" description="Helical" evidence="7">
    <location>
        <begin position="222"/>
        <end position="251"/>
    </location>
</feature>
<organism evidence="8 9">
    <name type="scientific">Slackia isoflavoniconvertens</name>
    <dbReference type="NCBI Taxonomy" id="572010"/>
    <lineage>
        <taxon>Bacteria</taxon>
        <taxon>Bacillati</taxon>
        <taxon>Actinomycetota</taxon>
        <taxon>Coriobacteriia</taxon>
        <taxon>Eggerthellales</taxon>
        <taxon>Eggerthellaceae</taxon>
        <taxon>Slackia</taxon>
    </lineage>
</organism>
<feature type="transmembrane region" description="Helical" evidence="7">
    <location>
        <begin position="188"/>
        <end position="210"/>
    </location>
</feature>
<comment type="subcellular location">
    <subcellularLocation>
        <location evidence="1">Cell membrane</location>
        <topology evidence="1">Multi-pass membrane protein</topology>
    </subcellularLocation>
</comment>
<dbReference type="AlphaFoldDB" id="A0A369LEV1"/>
<protein>
    <submittedName>
        <fullName evidence="8">Polysulfide reductase</fullName>
    </submittedName>
</protein>
<evidence type="ECO:0000256" key="6">
    <source>
        <dbReference type="ARBA" id="ARBA00023136"/>
    </source>
</evidence>
<feature type="transmembrane region" description="Helical" evidence="7">
    <location>
        <begin position="120"/>
        <end position="140"/>
    </location>
</feature>
<evidence type="ECO:0000313" key="8">
    <source>
        <dbReference type="EMBL" id="RDB58171.1"/>
    </source>
</evidence>